<feature type="compositionally biased region" description="Low complexity" evidence="5">
    <location>
        <begin position="80"/>
        <end position="93"/>
    </location>
</feature>
<dbReference type="InterPro" id="IPR001902">
    <property type="entry name" value="SLC26A/SulP_fam"/>
</dbReference>
<organism evidence="8 9">
    <name type="scientific">Cutaneotrichosporon oleaginosum</name>
    <dbReference type="NCBI Taxonomy" id="879819"/>
    <lineage>
        <taxon>Eukaryota</taxon>
        <taxon>Fungi</taxon>
        <taxon>Dikarya</taxon>
        <taxon>Basidiomycota</taxon>
        <taxon>Agaricomycotina</taxon>
        <taxon>Tremellomycetes</taxon>
        <taxon>Trichosporonales</taxon>
        <taxon>Trichosporonaceae</taxon>
        <taxon>Cutaneotrichosporon</taxon>
    </lineage>
</organism>
<feature type="compositionally biased region" description="Low complexity" evidence="5">
    <location>
        <begin position="10"/>
        <end position="23"/>
    </location>
</feature>
<dbReference type="AlphaFoldDB" id="A0A0J1B0U7"/>
<evidence type="ECO:0000256" key="3">
    <source>
        <dbReference type="ARBA" id="ARBA00022989"/>
    </source>
</evidence>
<feature type="transmembrane region" description="Helical" evidence="6">
    <location>
        <begin position="216"/>
        <end position="237"/>
    </location>
</feature>
<feature type="transmembrane region" description="Helical" evidence="6">
    <location>
        <begin position="527"/>
        <end position="557"/>
    </location>
</feature>
<keyword evidence="2 6" id="KW-0812">Transmembrane</keyword>
<dbReference type="GeneID" id="28984198"/>
<dbReference type="InterPro" id="IPR036513">
    <property type="entry name" value="STAS_dom_sf"/>
</dbReference>
<dbReference type="Gene3D" id="3.30.750.24">
    <property type="entry name" value="STAS domain"/>
    <property type="match status" value="1"/>
</dbReference>
<comment type="subcellular location">
    <subcellularLocation>
        <location evidence="1">Membrane</location>
        <topology evidence="1">Multi-pass membrane protein</topology>
    </subcellularLocation>
</comment>
<dbReference type="CDD" id="cd07042">
    <property type="entry name" value="STAS_SulP_like_sulfate_transporter"/>
    <property type="match status" value="1"/>
</dbReference>
<protein>
    <recommendedName>
        <fullName evidence="7">STAS domain-containing protein</fullName>
    </recommendedName>
</protein>
<dbReference type="RefSeq" id="XP_018277725.1">
    <property type="nucleotide sequence ID" value="XM_018423595.1"/>
</dbReference>
<keyword evidence="9" id="KW-1185">Reference proteome</keyword>
<keyword evidence="4 6" id="KW-0472">Membrane</keyword>
<dbReference type="PROSITE" id="PS50801">
    <property type="entry name" value="STAS"/>
    <property type="match status" value="1"/>
</dbReference>
<feature type="transmembrane region" description="Helical" evidence="6">
    <location>
        <begin position="489"/>
        <end position="507"/>
    </location>
</feature>
<evidence type="ECO:0000256" key="4">
    <source>
        <dbReference type="ARBA" id="ARBA00023136"/>
    </source>
</evidence>
<accession>A0A0J1B0U7</accession>
<evidence type="ECO:0000256" key="2">
    <source>
        <dbReference type="ARBA" id="ARBA00022692"/>
    </source>
</evidence>
<dbReference type="GO" id="GO:0016020">
    <property type="term" value="C:membrane"/>
    <property type="evidence" value="ECO:0007669"/>
    <property type="project" value="UniProtKB-SubCell"/>
</dbReference>
<evidence type="ECO:0000313" key="9">
    <source>
        <dbReference type="Proteomes" id="UP000053611"/>
    </source>
</evidence>
<dbReference type="STRING" id="879819.A0A0J1B0U7"/>
<keyword evidence="3 6" id="KW-1133">Transmembrane helix</keyword>
<gene>
    <name evidence="8" type="ORF">CC85DRAFT_286672</name>
</gene>
<dbReference type="Pfam" id="PF00916">
    <property type="entry name" value="Sulfate_transp"/>
    <property type="match status" value="1"/>
</dbReference>
<dbReference type="PANTHER" id="PTHR11814">
    <property type="entry name" value="SULFATE TRANSPORTER"/>
    <property type="match status" value="1"/>
</dbReference>
<name>A0A0J1B0U7_9TREE</name>
<evidence type="ECO:0000256" key="6">
    <source>
        <dbReference type="SAM" id="Phobius"/>
    </source>
</evidence>
<proteinExistence type="predicted"/>
<feature type="transmembrane region" description="Helical" evidence="6">
    <location>
        <begin position="427"/>
        <end position="446"/>
    </location>
</feature>
<evidence type="ECO:0000256" key="1">
    <source>
        <dbReference type="ARBA" id="ARBA00004141"/>
    </source>
</evidence>
<evidence type="ECO:0000313" key="8">
    <source>
        <dbReference type="EMBL" id="KLT41234.1"/>
    </source>
</evidence>
<dbReference type="NCBIfam" id="TIGR00815">
    <property type="entry name" value="sulP"/>
    <property type="match status" value="1"/>
</dbReference>
<dbReference type="EMBL" id="KQ087221">
    <property type="protein sequence ID" value="KLT41234.1"/>
    <property type="molecule type" value="Genomic_DNA"/>
</dbReference>
<feature type="domain" description="STAS" evidence="7">
    <location>
        <begin position="583"/>
        <end position="709"/>
    </location>
</feature>
<feature type="transmembrane region" description="Helical" evidence="6">
    <location>
        <begin position="387"/>
        <end position="406"/>
    </location>
</feature>
<reference evidence="8 9" key="1">
    <citation type="submission" date="2015-03" db="EMBL/GenBank/DDBJ databases">
        <title>Genomics and transcriptomics of the oil-accumulating basidiomycete yeast T. oleaginosus allow insights into substrate utilization and the diverse evolutionary trajectories of mating systems in fungi.</title>
        <authorList>
            <consortium name="DOE Joint Genome Institute"/>
            <person name="Kourist R."/>
            <person name="Kracht O."/>
            <person name="Bracharz F."/>
            <person name="Lipzen A."/>
            <person name="Nolan M."/>
            <person name="Ohm R."/>
            <person name="Grigoriev I."/>
            <person name="Sun S."/>
            <person name="Heitman J."/>
            <person name="Bruck T."/>
            <person name="Nowrousian M."/>
        </authorList>
    </citation>
    <scope>NUCLEOTIDE SEQUENCE [LARGE SCALE GENOMIC DNA]</scope>
    <source>
        <strain evidence="8 9">IBC0246</strain>
    </source>
</reference>
<dbReference type="InterPro" id="IPR002645">
    <property type="entry name" value="STAS_dom"/>
</dbReference>
<feature type="transmembrane region" description="Helical" evidence="6">
    <location>
        <begin position="304"/>
        <end position="322"/>
    </location>
</feature>
<dbReference type="Proteomes" id="UP000053611">
    <property type="component" value="Unassembled WGS sequence"/>
</dbReference>
<dbReference type="GO" id="GO:0055085">
    <property type="term" value="P:transmembrane transport"/>
    <property type="evidence" value="ECO:0007669"/>
    <property type="project" value="InterPro"/>
</dbReference>
<feature type="transmembrane region" description="Helical" evidence="6">
    <location>
        <begin position="334"/>
        <end position="355"/>
    </location>
</feature>
<dbReference type="Pfam" id="PF01740">
    <property type="entry name" value="STAS"/>
    <property type="match status" value="1"/>
</dbReference>
<feature type="transmembrane region" description="Helical" evidence="6">
    <location>
        <begin position="466"/>
        <end position="484"/>
    </location>
</feature>
<feature type="transmembrane region" description="Helical" evidence="6">
    <location>
        <begin position="249"/>
        <end position="268"/>
    </location>
</feature>
<sequence>MSSNNPDQPSTPTDSGGPTPVSSRWDLTVLPPTPARPLGRAATDPQAGPSETSRLLATKHPRYWDATDSDTEDRGRGGKSTSSAPRSASAASAQRLQKATRVAKKIRQRSKYYVPVTEWLPTYSWSLFAGDVVAGISVACLMVPQAMSYATSLAKLTPVAGLWSSSVPVFLYGLLGTSRQLSMGPEASLSLMLGQLIDDLVWGDPHNAPAHPELEAAAISVMATFQVGLITGILGLLRLGFLDVVLSRALLRGFITAIGVIISIEQSIPLLGLAHVMHEAGDPPTLPIPKLIFIIKHITRFNPYTAILSACCLTFLIVAKVVKQRVTKTPGGAWLRFVPEILLVVVFTTLLTSIFRWDLKGVDILGKVKTSTGMPFGLPLTSRPMKYFNATFPTAFVMALVGVVDSMVAARENATKYSYPVSPNRELVAYGATNLVASTLTATGSLPIFGSLTRSRLNGNTGGRTQMASLITSALVLLSIFFLMPWLFFLPRCVLASIITTVVYGILNEAPHDVIYYWRMRAWPDFIQMAGTFLLTLLFSIEVGVVASVGFSLLLVIQHSTKPRIKIIGRRPDSDDWVPIDEDEEAQEEIPGVLVVRIREPLSFANTGGLKERLRRLELYGPKKSHPSDAPRRESAKAVILHMGDVDEIDASALQILAELVYSYQERGVGIYFAHLHPQQLEQFRIMNIPETLGPSRFHPDVRSAMLEVESLGFGNRSAPSRFLSHRPSANNLA</sequence>
<dbReference type="OrthoDB" id="427213at2759"/>
<evidence type="ECO:0000256" key="5">
    <source>
        <dbReference type="SAM" id="MobiDB-lite"/>
    </source>
</evidence>
<feature type="region of interest" description="Disordered" evidence="5">
    <location>
        <begin position="1"/>
        <end position="95"/>
    </location>
</feature>
<dbReference type="SUPFAM" id="SSF52091">
    <property type="entry name" value="SpoIIaa-like"/>
    <property type="match status" value="1"/>
</dbReference>
<evidence type="ECO:0000259" key="7">
    <source>
        <dbReference type="PROSITE" id="PS50801"/>
    </source>
</evidence>
<dbReference type="InterPro" id="IPR011547">
    <property type="entry name" value="SLC26A/SulP_dom"/>
</dbReference>